<dbReference type="PANTHER" id="PTHR47941">
    <property type="entry name" value="PENTATRICOPEPTIDE REPEAT-CONTAINING PROTEIN 3, MITOCHONDRIAL"/>
    <property type="match status" value="1"/>
</dbReference>
<sequence>MSFSLSNFIAHSRYNFVPDQVSCNALFDSLMDAKACNAAKLFLVLPGFVPDRYIRCLWFRKHLRTDLVWQLYQEMIEKGFVANLDVETVEYIIRAFASEAFSLFNDLKDRGYFPDGVVYTTMIHGLCDMKWIGEAKKLWFEMINT</sequence>
<dbReference type="OrthoDB" id="42736at2759"/>
<dbReference type="InterPro" id="IPR002885">
    <property type="entry name" value="PPR_rpt"/>
</dbReference>
<evidence type="ECO:0000313" key="5">
    <source>
        <dbReference type="Proteomes" id="UP001141552"/>
    </source>
</evidence>
<organism evidence="4 5">
    <name type="scientific">Turnera subulata</name>
    <dbReference type="NCBI Taxonomy" id="218843"/>
    <lineage>
        <taxon>Eukaryota</taxon>
        <taxon>Viridiplantae</taxon>
        <taxon>Streptophyta</taxon>
        <taxon>Embryophyta</taxon>
        <taxon>Tracheophyta</taxon>
        <taxon>Spermatophyta</taxon>
        <taxon>Magnoliopsida</taxon>
        <taxon>eudicotyledons</taxon>
        <taxon>Gunneridae</taxon>
        <taxon>Pentapetalae</taxon>
        <taxon>rosids</taxon>
        <taxon>fabids</taxon>
        <taxon>Malpighiales</taxon>
        <taxon>Passifloraceae</taxon>
        <taxon>Turnera</taxon>
    </lineage>
</organism>
<dbReference type="EMBL" id="JAKUCV010006386">
    <property type="protein sequence ID" value="KAJ4827613.1"/>
    <property type="molecule type" value="Genomic_DNA"/>
</dbReference>
<dbReference type="InterPro" id="IPR011990">
    <property type="entry name" value="TPR-like_helical_dom_sf"/>
</dbReference>
<evidence type="ECO:0000256" key="2">
    <source>
        <dbReference type="ARBA" id="ARBA00022737"/>
    </source>
</evidence>
<name>A0A9Q0F9Y7_9ROSI</name>
<evidence type="ECO:0000256" key="1">
    <source>
        <dbReference type="ARBA" id="ARBA00007626"/>
    </source>
</evidence>
<evidence type="ECO:0000256" key="3">
    <source>
        <dbReference type="PROSITE-ProRule" id="PRU00708"/>
    </source>
</evidence>
<reference evidence="4" key="2">
    <citation type="journal article" date="2023" name="Plants (Basel)">
        <title>Annotation of the Turnera subulata (Passifloraceae) Draft Genome Reveals the S-Locus Evolved after the Divergence of Turneroideae from Passifloroideae in a Stepwise Manner.</title>
        <authorList>
            <person name="Henning P.M."/>
            <person name="Roalson E.H."/>
            <person name="Mir W."/>
            <person name="McCubbin A.G."/>
            <person name="Shore J.S."/>
        </authorList>
    </citation>
    <scope>NUCLEOTIDE SEQUENCE</scope>
    <source>
        <strain evidence="4">F60SS</strain>
    </source>
</reference>
<keyword evidence="5" id="KW-1185">Reference proteome</keyword>
<dbReference type="NCBIfam" id="TIGR00756">
    <property type="entry name" value="PPR"/>
    <property type="match status" value="1"/>
</dbReference>
<evidence type="ECO:0000313" key="4">
    <source>
        <dbReference type="EMBL" id="KAJ4827613.1"/>
    </source>
</evidence>
<evidence type="ECO:0008006" key="6">
    <source>
        <dbReference type="Google" id="ProtNLM"/>
    </source>
</evidence>
<feature type="non-terminal residue" evidence="4">
    <location>
        <position position="1"/>
    </location>
</feature>
<feature type="repeat" description="PPR" evidence="3">
    <location>
        <begin position="115"/>
        <end position="145"/>
    </location>
</feature>
<comment type="caution">
    <text evidence="4">The sequence shown here is derived from an EMBL/GenBank/DDBJ whole genome shotgun (WGS) entry which is preliminary data.</text>
</comment>
<protein>
    <recommendedName>
        <fullName evidence="6">Pentatricopeptide repeat-containing protein</fullName>
    </recommendedName>
</protein>
<dbReference type="Proteomes" id="UP001141552">
    <property type="component" value="Unassembled WGS sequence"/>
</dbReference>
<gene>
    <name evidence="4" type="ORF">Tsubulata_048004</name>
</gene>
<dbReference type="Pfam" id="PF13041">
    <property type="entry name" value="PPR_2"/>
    <property type="match status" value="1"/>
</dbReference>
<dbReference type="Gene3D" id="1.25.40.10">
    <property type="entry name" value="Tetratricopeptide repeat domain"/>
    <property type="match status" value="1"/>
</dbReference>
<dbReference type="AlphaFoldDB" id="A0A9Q0F9Y7"/>
<reference evidence="4" key="1">
    <citation type="submission" date="2022-02" db="EMBL/GenBank/DDBJ databases">
        <authorList>
            <person name="Henning P.M."/>
            <person name="McCubbin A.G."/>
            <person name="Shore J.S."/>
        </authorList>
    </citation>
    <scope>NUCLEOTIDE SEQUENCE</scope>
    <source>
        <strain evidence="4">F60SS</strain>
        <tissue evidence="4">Leaves</tissue>
    </source>
</reference>
<accession>A0A9Q0F9Y7</accession>
<comment type="similarity">
    <text evidence="1">Belongs to the PPR family. P subfamily.</text>
</comment>
<proteinExistence type="inferred from homology"/>
<keyword evidence="2" id="KW-0677">Repeat</keyword>
<dbReference type="PROSITE" id="PS51375">
    <property type="entry name" value="PPR"/>
    <property type="match status" value="1"/>
</dbReference>